<dbReference type="SUPFAM" id="SSF54523">
    <property type="entry name" value="Pili subunits"/>
    <property type="match status" value="1"/>
</dbReference>
<name>A0ABQ5ZSH8_9GAMM</name>
<evidence type="ECO:0000256" key="8">
    <source>
        <dbReference type="SAM" id="MobiDB-lite"/>
    </source>
</evidence>
<feature type="compositionally biased region" description="Low complexity" evidence="8">
    <location>
        <begin position="215"/>
        <end position="226"/>
    </location>
</feature>
<dbReference type="PANTHER" id="PTHR39583:SF2">
    <property type="entry name" value="TYPE II SECRETION SYSTEM PROTEIN J"/>
    <property type="match status" value="1"/>
</dbReference>
<dbReference type="EMBL" id="BSOR01000011">
    <property type="protein sequence ID" value="GLR63081.1"/>
    <property type="molecule type" value="Genomic_DNA"/>
</dbReference>
<evidence type="ECO:0000256" key="7">
    <source>
        <dbReference type="ARBA" id="ARBA00023136"/>
    </source>
</evidence>
<feature type="transmembrane region" description="Helical" evidence="9">
    <location>
        <begin position="21"/>
        <end position="43"/>
    </location>
</feature>
<keyword evidence="2" id="KW-1003">Cell membrane</keyword>
<dbReference type="RefSeq" id="WP_027850202.1">
    <property type="nucleotide sequence ID" value="NZ_BSOR01000011.1"/>
</dbReference>
<dbReference type="InterPro" id="IPR045584">
    <property type="entry name" value="Pilin-like"/>
</dbReference>
<evidence type="ECO:0000256" key="6">
    <source>
        <dbReference type="ARBA" id="ARBA00022989"/>
    </source>
</evidence>
<feature type="region of interest" description="Disordered" evidence="8">
    <location>
        <begin position="212"/>
        <end position="246"/>
    </location>
</feature>
<gene>
    <name evidence="10" type="ORF">GCM10007878_05160</name>
</gene>
<accession>A0ABQ5ZSH8</accession>
<dbReference type="PROSITE" id="PS00409">
    <property type="entry name" value="PROKAR_NTER_METHYL"/>
    <property type="match status" value="1"/>
</dbReference>
<sequence>MKCQLARQFTSKQQGFTLLEVLVALAIMAALSAALTLLVSQVLDAREQLSEVRAKGPERLVDFLTRTDRQLSQLVVRQAHERGQPINPSPLTLLNNNQELYWVAAGQWVLPLQDYSSRLRLWRLNWDKEDKILSLASSGLLDAADEQEWTEVDQLEEVTALDWAFYRDETWQNTLAGSFPKGLRLSLTWQGEDYQRWVLLPELMFIFPPSRQVEGEGNQANEQGEASNRRGLRRLRSRPAREGNND</sequence>
<keyword evidence="11" id="KW-1185">Reference proteome</keyword>
<evidence type="ECO:0000256" key="9">
    <source>
        <dbReference type="SAM" id="Phobius"/>
    </source>
</evidence>
<evidence type="ECO:0000256" key="3">
    <source>
        <dbReference type="ARBA" id="ARBA00022481"/>
    </source>
</evidence>
<evidence type="ECO:0000313" key="10">
    <source>
        <dbReference type="EMBL" id="GLR63081.1"/>
    </source>
</evidence>
<proteinExistence type="predicted"/>
<keyword evidence="4" id="KW-0997">Cell inner membrane</keyword>
<dbReference type="InterPro" id="IPR051621">
    <property type="entry name" value="T2SS_protein_J"/>
</dbReference>
<comment type="subcellular location">
    <subcellularLocation>
        <location evidence="1">Cell inner membrane</location>
        <topology evidence="1">Single-pass membrane protein</topology>
    </subcellularLocation>
</comment>
<protein>
    <recommendedName>
        <fullName evidence="12">General secretion pathway protein J</fullName>
    </recommendedName>
</protein>
<reference evidence="11" key="1">
    <citation type="journal article" date="2019" name="Int. J. Syst. Evol. Microbiol.">
        <title>The Global Catalogue of Microorganisms (GCM) 10K type strain sequencing project: providing services to taxonomists for standard genome sequencing and annotation.</title>
        <authorList>
            <consortium name="The Broad Institute Genomics Platform"/>
            <consortium name="The Broad Institute Genome Sequencing Center for Infectious Disease"/>
            <person name="Wu L."/>
            <person name="Ma J."/>
        </authorList>
    </citation>
    <scope>NUCLEOTIDE SEQUENCE [LARGE SCALE GENOMIC DNA]</scope>
    <source>
        <strain evidence="11">NBRC 100033</strain>
    </source>
</reference>
<evidence type="ECO:0000256" key="4">
    <source>
        <dbReference type="ARBA" id="ARBA00022519"/>
    </source>
</evidence>
<evidence type="ECO:0008006" key="12">
    <source>
        <dbReference type="Google" id="ProtNLM"/>
    </source>
</evidence>
<dbReference type="Proteomes" id="UP001156682">
    <property type="component" value="Unassembled WGS sequence"/>
</dbReference>
<evidence type="ECO:0000256" key="1">
    <source>
        <dbReference type="ARBA" id="ARBA00004377"/>
    </source>
</evidence>
<keyword evidence="5 9" id="KW-0812">Transmembrane</keyword>
<evidence type="ECO:0000256" key="2">
    <source>
        <dbReference type="ARBA" id="ARBA00022475"/>
    </source>
</evidence>
<evidence type="ECO:0000313" key="11">
    <source>
        <dbReference type="Proteomes" id="UP001156682"/>
    </source>
</evidence>
<dbReference type="PANTHER" id="PTHR39583">
    <property type="entry name" value="TYPE II SECRETION SYSTEM PROTEIN J-RELATED"/>
    <property type="match status" value="1"/>
</dbReference>
<dbReference type="InterPro" id="IPR012902">
    <property type="entry name" value="N_methyl_site"/>
</dbReference>
<keyword evidence="3" id="KW-0488">Methylation</keyword>
<organism evidence="10 11">
    <name type="scientific">Marinospirillum insulare</name>
    <dbReference type="NCBI Taxonomy" id="217169"/>
    <lineage>
        <taxon>Bacteria</taxon>
        <taxon>Pseudomonadati</taxon>
        <taxon>Pseudomonadota</taxon>
        <taxon>Gammaproteobacteria</taxon>
        <taxon>Oceanospirillales</taxon>
        <taxon>Oceanospirillaceae</taxon>
        <taxon>Marinospirillum</taxon>
    </lineage>
</organism>
<dbReference type="Pfam" id="PF07963">
    <property type="entry name" value="N_methyl"/>
    <property type="match status" value="1"/>
</dbReference>
<evidence type="ECO:0000256" key="5">
    <source>
        <dbReference type="ARBA" id="ARBA00022692"/>
    </source>
</evidence>
<dbReference type="NCBIfam" id="TIGR02532">
    <property type="entry name" value="IV_pilin_GFxxxE"/>
    <property type="match status" value="1"/>
</dbReference>
<keyword evidence="7 9" id="KW-0472">Membrane</keyword>
<comment type="caution">
    <text evidence="10">The sequence shown here is derived from an EMBL/GenBank/DDBJ whole genome shotgun (WGS) entry which is preliminary data.</text>
</comment>
<keyword evidence="6 9" id="KW-1133">Transmembrane helix</keyword>